<evidence type="ECO:0000256" key="6">
    <source>
        <dbReference type="SAM" id="Phobius"/>
    </source>
</evidence>
<evidence type="ECO:0000313" key="9">
    <source>
        <dbReference type="Proteomes" id="UP001209654"/>
    </source>
</evidence>
<dbReference type="PROSITE" id="PS50850">
    <property type="entry name" value="MFS"/>
    <property type="match status" value="1"/>
</dbReference>
<feature type="transmembrane region" description="Helical" evidence="6">
    <location>
        <begin position="80"/>
        <end position="100"/>
    </location>
</feature>
<evidence type="ECO:0000256" key="1">
    <source>
        <dbReference type="ARBA" id="ARBA00004651"/>
    </source>
</evidence>
<dbReference type="Pfam" id="PF07690">
    <property type="entry name" value="MFS_1"/>
    <property type="match status" value="2"/>
</dbReference>
<feature type="transmembrane region" description="Helical" evidence="6">
    <location>
        <begin position="336"/>
        <end position="357"/>
    </location>
</feature>
<organism evidence="8 9">
    <name type="scientific">Arthrobacter mangrovi</name>
    <dbReference type="NCBI Taxonomy" id="2966350"/>
    <lineage>
        <taxon>Bacteria</taxon>
        <taxon>Bacillati</taxon>
        <taxon>Actinomycetota</taxon>
        <taxon>Actinomycetes</taxon>
        <taxon>Micrococcales</taxon>
        <taxon>Micrococcaceae</taxon>
        <taxon>Arthrobacter</taxon>
    </lineage>
</organism>
<dbReference type="Gene3D" id="1.20.1250.20">
    <property type="entry name" value="MFS general substrate transporter like domains"/>
    <property type="match status" value="1"/>
</dbReference>
<evidence type="ECO:0000256" key="4">
    <source>
        <dbReference type="ARBA" id="ARBA00022989"/>
    </source>
</evidence>
<dbReference type="InterPro" id="IPR036259">
    <property type="entry name" value="MFS_trans_sf"/>
</dbReference>
<dbReference type="Proteomes" id="UP001209654">
    <property type="component" value="Unassembled WGS sequence"/>
</dbReference>
<evidence type="ECO:0000313" key="8">
    <source>
        <dbReference type="EMBL" id="GLB65978.1"/>
    </source>
</evidence>
<comment type="caution">
    <text evidence="8">The sequence shown here is derived from an EMBL/GenBank/DDBJ whole genome shotgun (WGS) entry which is preliminary data.</text>
</comment>
<feature type="transmembrane region" description="Helical" evidence="6">
    <location>
        <begin position="273"/>
        <end position="292"/>
    </location>
</feature>
<feature type="transmembrane region" description="Helical" evidence="6">
    <location>
        <begin position="298"/>
        <end position="316"/>
    </location>
</feature>
<gene>
    <name evidence="8" type="ORF">AHIS1636_04170</name>
</gene>
<evidence type="ECO:0000256" key="2">
    <source>
        <dbReference type="ARBA" id="ARBA00022475"/>
    </source>
</evidence>
<protein>
    <recommendedName>
        <fullName evidence="7">Major facilitator superfamily (MFS) profile domain-containing protein</fullName>
    </recommendedName>
</protein>
<feature type="transmembrane region" description="Helical" evidence="6">
    <location>
        <begin position="50"/>
        <end position="68"/>
    </location>
</feature>
<evidence type="ECO:0000256" key="5">
    <source>
        <dbReference type="ARBA" id="ARBA00023136"/>
    </source>
</evidence>
<comment type="subcellular location">
    <subcellularLocation>
        <location evidence="1">Cell membrane</location>
        <topology evidence="1">Multi-pass membrane protein</topology>
    </subcellularLocation>
</comment>
<dbReference type="InterPro" id="IPR020846">
    <property type="entry name" value="MFS_dom"/>
</dbReference>
<keyword evidence="2" id="KW-1003">Cell membrane</keyword>
<feature type="transmembrane region" description="Helical" evidence="6">
    <location>
        <begin position="173"/>
        <end position="192"/>
    </location>
</feature>
<dbReference type="SUPFAM" id="SSF103473">
    <property type="entry name" value="MFS general substrate transporter"/>
    <property type="match status" value="1"/>
</dbReference>
<dbReference type="InterPro" id="IPR050189">
    <property type="entry name" value="MFS_Efflux_Transporters"/>
</dbReference>
<dbReference type="RefSeq" id="WP_264794136.1">
    <property type="nucleotide sequence ID" value="NZ_BRVS01000001.1"/>
</dbReference>
<feature type="transmembrane region" description="Helical" evidence="6">
    <location>
        <begin position="147"/>
        <end position="167"/>
    </location>
</feature>
<dbReference type="EMBL" id="BRVS01000001">
    <property type="protein sequence ID" value="GLB65978.1"/>
    <property type="molecule type" value="Genomic_DNA"/>
</dbReference>
<dbReference type="PANTHER" id="PTHR43124">
    <property type="entry name" value="PURINE EFFLUX PUMP PBUE"/>
    <property type="match status" value="1"/>
</dbReference>
<keyword evidence="4 6" id="KW-1133">Transmembrane helix</keyword>
<accession>A0ABQ5MPV4</accession>
<feature type="transmembrane region" description="Helical" evidence="6">
    <location>
        <begin position="363"/>
        <end position="384"/>
    </location>
</feature>
<feature type="transmembrane region" description="Helical" evidence="6">
    <location>
        <begin position="241"/>
        <end position="261"/>
    </location>
</feature>
<evidence type="ECO:0000256" key="3">
    <source>
        <dbReference type="ARBA" id="ARBA00022692"/>
    </source>
</evidence>
<keyword evidence="5 6" id="KW-0472">Membrane</keyword>
<keyword evidence="9" id="KW-1185">Reference proteome</keyword>
<evidence type="ECO:0000259" key="7">
    <source>
        <dbReference type="PROSITE" id="PS50850"/>
    </source>
</evidence>
<reference evidence="8 9" key="1">
    <citation type="journal article" date="2023" name="Int. J. Syst. Evol. Microbiol.">
        <title>Arthrobacter mangrovi sp. nov., an actinobacterium isolated from the rhizosphere of a mangrove.</title>
        <authorList>
            <person name="Hamada M."/>
            <person name="Saitou S."/>
            <person name="Enomoto N."/>
            <person name="Nanri K."/>
            <person name="Hidaka K."/>
            <person name="Miura T."/>
            <person name="Tamura T."/>
        </authorList>
    </citation>
    <scope>NUCLEOTIDE SEQUENCE [LARGE SCALE GENOMIC DNA]</scope>
    <source>
        <strain evidence="8 9">NBRC 112813</strain>
    </source>
</reference>
<feature type="domain" description="Major facilitator superfamily (MFS) profile" evidence="7">
    <location>
        <begin position="19"/>
        <end position="389"/>
    </location>
</feature>
<keyword evidence="3 6" id="KW-0812">Transmembrane</keyword>
<sequence length="394" mass="40605">MMASATGSGGSGKPRNRVPDGVLRSVGFLSFFDRFGTPPMLVVLAERTDLSLGQAVQLVAAYALLYAVGQPVWGLLSDRFGRLAILRTALAGVLVGSVASTLSGSYLPLLLARAFTGLMAGALYPTLMTILGDTRTGIDRARGLSDLQIYSSLGTTIAALATGTLAALVDWRLVFALPAVGCLVLLVLLRGVEIDGHSGRGGVRLAHAFSPSALGIYGLAVLEGAVLMGILTYIVPALQNAGVGVSLAGMLAAGFGVGVILGARIMRRLVQRFTRTQLIAIGGSVLVTAFLVSSLSHAPAAVTTTAVLVGVSNAVLHSSMQGWATDIAPQARATSVALFAGSLFLGSSLQNFLTAGLADDRQYGTIFLMALVASIFLTVIAALGHASWKRVHST</sequence>
<proteinExistence type="predicted"/>
<feature type="transmembrane region" description="Helical" evidence="6">
    <location>
        <begin position="106"/>
        <end position="127"/>
    </location>
</feature>
<name>A0ABQ5MPV4_9MICC</name>
<feature type="transmembrane region" description="Helical" evidence="6">
    <location>
        <begin position="213"/>
        <end position="235"/>
    </location>
</feature>
<dbReference type="PANTHER" id="PTHR43124:SF3">
    <property type="entry name" value="CHLORAMPHENICOL EFFLUX PUMP RV0191"/>
    <property type="match status" value="1"/>
</dbReference>
<dbReference type="InterPro" id="IPR011701">
    <property type="entry name" value="MFS"/>
</dbReference>